<dbReference type="InParanoid" id="A0A401H6B5"/>
<reference evidence="1 2" key="1">
    <citation type="journal article" date="2018" name="Sci. Rep.">
        <title>Genome sequence of the cauliflower mushroom Sparassis crispa (Hanabiratake) and its association with beneficial usage.</title>
        <authorList>
            <person name="Kiyama R."/>
            <person name="Furutani Y."/>
            <person name="Kawaguchi K."/>
            <person name="Nakanishi T."/>
        </authorList>
    </citation>
    <scope>NUCLEOTIDE SEQUENCE [LARGE SCALE GENOMIC DNA]</scope>
</reference>
<comment type="caution">
    <text evidence="1">The sequence shown here is derived from an EMBL/GenBank/DDBJ whole genome shotgun (WGS) entry which is preliminary data.</text>
</comment>
<accession>A0A401H6B5</accession>
<dbReference type="GeneID" id="38786903"/>
<dbReference type="AlphaFoldDB" id="A0A401H6B5"/>
<keyword evidence="2" id="KW-1185">Reference proteome</keyword>
<dbReference type="Proteomes" id="UP000287166">
    <property type="component" value="Unassembled WGS sequence"/>
</dbReference>
<evidence type="ECO:0000313" key="2">
    <source>
        <dbReference type="Proteomes" id="UP000287166"/>
    </source>
</evidence>
<proteinExistence type="predicted"/>
<protein>
    <submittedName>
        <fullName evidence="1">Uncharacterized protein</fullName>
    </submittedName>
</protein>
<gene>
    <name evidence="1" type="ORF">SCP_1800080</name>
</gene>
<evidence type="ECO:0000313" key="1">
    <source>
        <dbReference type="EMBL" id="GBE89986.1"/>
    </source>
</evidence>
<sequence length="145" mass="16217">MDPLLLTECFVDIPALPRQLSAPLVTLVYSDIGPRGKLLEYLSQTLCGLPCPRLETLHIYTPEDTPVDIVKLAKFAEARARAGYKLRRLILEFQQRSRTVLRASVGRLGAHVEIVELRENGGAGPRAPWPVVCTEATHELFWAAW</sequence>
<name>A0A401H6B5_9APHY</name>
<organism evidence="1 2">
    <name type="scientific">Sparassis crispa</name>
    <dbReference type="NCBI Taxonomy" id="139825"/>
    <lineage>
        <taxon>Eukaryota</taxon>
        <taxon>Fungi</taxon>
        <taxon>Dikarya</taxon>
        <taxon>Basidiomycota</taxon>
        <taxon>Agaricomycotina</taxon>
        <taxon>Agaricomycetes</taxon>
        <taxon>Polyporales</taxon>
        <taxon>Sparassidaceae</taxon>
        <taxon>Sparassis</taxon>
    </lineage>
</organism>
<dbReference type="EMBL" id="BFAD01000018">
    <property type="protein sequence ID" value="GBE89986.1"/>
    <property type="molecule type" value="Genomic_DNA"/>
</dbReference>
<dbReference type="RefSeq" id="XP_027620899.1">
    <property type="nucleotide sequence ID" value="XM_027765098.1"/>
</dbReference>